<comment type="caution">
    <text evidence="1">The sequence shown here is derived from an EMBL/GenBank/DDBJ whole genome shotgun (WGS) entry which is preliminary data.</text>
</comment>
<dbReference type="Proteomes" id="UP001380953">
    <property type="component" value="Unassembled WGS sequence"/>
</dbReference>
<evidence type="ECO:0000313" key="2">
    <source>
        <dbReference type="Proteomes" id="UP001380953"/>
    </source>
</evidence>
<accession>A0ACC6PJM5</accession>
<organism evidence="1 2">
    <name type="scientific">Saccharibacillus sacchari</name>
    <dbReference type="NCBI Taxonomy" id="456493"/>
    <lineage>
        <taxon>Bacteria</taxon>
        <taxon>Bacillati</taxon>
        <taxon>Bacillota</taxon>
        <taxon>Bacilli</taxon>
        <taxon>Bacillales</taxon>
        <taxon>Paenibacillaceae</taxon>
        <taxon>Saccharibacillus</taxon>
    </lineage>
</organism>
<protein>
    <submittedName>
        <fullName evidence="1">TetR/AcrR family transcriptional regulator C-terminal domain-containing protein</fullName>
    </submittedName>
</protein>
<keyword evidence="2" id="KW-1185">Reference proteome</keyword>
<reference evidence="1" key="1">
    <citation type="submission" date="2024-03" db="EMBL/GenBank/DDBJ databases">
        <title>Whole genome sequecning of epiphytes from Marcgravia umbellata leaves.</title>
        <authorList>
            <person name="Kumar G."/>
            <person name="Savka M.A."/>
        </authorList>
    </citation>
    <scope>NUCLEOTIDE SEQUENCE</scope>
    <source>
        <strain evidence="1">RIT_BL5</strain>
    </source>
</reference>
<gene>
    <name evidence="1" type="ORF">WKI47_24150</name>
</gene>
<proteinExistence type="predicted"/>
<evidence type="ECO:0000313" key="1">
    <source>
        <dbReference type="EMBL" id="MEJ8307012.1"/>
    </source>
</evidence>
<dbReference type="EMBL" id="JBBKAR010000057">
    <property type="protein sequence ID" value="MEJ8307012.1"/>
    <property type="molecule type" value="Genomic_DNA"/>
</dbReference>
<sequence>MTQVTKRALAASLKKLLSQKTLDKITVIDIAEDCEVNRQTFYYHFKDIYDLIDWIYTQEAARALDGNKTYETWQQGLSHLFEYIRANRNFVLNTYHSVNREHLERYLHQEAHALLMGVIEEQAAGKNVRDADKDFIAHFYKFAFVGLILDWIKSGMREDPTGIVARLSVLIQGDFAAALERFEAGH</sequence>
<name>A0ACC6PJM5_9BACL</name>